<protein>
    <submittedName>
        <fullName evidence="2">Uncharacterized protein</fullName>
    </submittedName>
</protein>
<comment type="caution">
    <text evidence="2">The sequence shown here is derived from an EMBL/GenBank/DDBJ whole genome shotgun (WGS) entry which is preliminary data.</text>
</comment>
<proteinExistence type="predicted"/>
<keyword evidence="3" id="KW-1185">Reference proteome</keyword>
<dbReference type="EMBL" id="JARKIB010000092">
    <property type="protein sequence ID" value="KAJ7743205.1"/>
    <property type="molecule type" value="Genomic_DNA"/>
</dbReference>
<evidence type="ECO:0000256" key="1">
    <source>
        <dbReference type="SAM" id="MobiDB-lite"/>
    </source>
</evidence>
<feature type="compositionally biased region" description="Basic and acidic residues" evidence="1">
    <location>
        <begin position="286"/>
        <end position="295"/>
    </location>
</feature>
<evidence type="ECO:0000313" key="3">
    <source>
        <dbReference type="Proteomes" id="UP001215598"/>
    </source>
</evidence>
<feature type="compositionally biased region" description="Polar residues" evidence="1">
    <location>
        <begin position="87"/>
        <end position="106"/>
    </location>
</feature>
<feature type="region of interest" description="Disordered" evidence="1">
    <location>
        <begin position="260"/>
        <end position="295"/>
    </location>
</feature>
<name>A0AAD7N2X1_9AGAR</name>
<dbReference type="AlphaFoldDB" id="A0AAD7N2X1"/>
<sequence length="295" mass="31583">MTISGLCVLVATVDLYLDITDNHLAVIPNGSYANANELEAASKSVKIILYKNLKAHAPYYPDACTNTSISRNNAHNQTTSTLATIPTQKVSKPQSPKMQPISTTAGTRKRWRTAVSQTIPVPDATTAPSAPKEPKTIVSHKKKRLEALTPPSVVQPRNSTTRGCKIENAAPSCDEDAPQPALPAPSAAPLPAQSVKPKGHKKRCVGSSANNADTPHIISASVLRSSSITNTVTLMEIDSDDEKPGPFNHRSHRAKTLIVDSDIEPDLPAPNPLSSRAPFKPTKNSIAHDRSHVAR</sequence>
<gene>
    <name evidence="2" type="ORF">B0H16DRAFT_1463843</name>
</gene>
<evidence type="ECO:0000313" key="2">
    <source>
        <dbReference type="EMBL" id="KAJ7743205.1"/>
    </source>
</evidence>
<feature type="region of interest" description="Disordered" evidence="1">
    <location>
        <begin position="168"/>
        <end position="211"/>
    </location>
</feature>
<dbReference type="Proteomes" id="UP001215598">
    <property type="component" value="Unassembled WGS sequence"/>
</dbReference>
<accession>A0AAD7N2X1</accession>
<feature type="region of interest" description="Disordered" evidence="1">
    <location>
        <begin position="87"/>
        <end position="143"/>
    </location>
</feature>
<reference evidence="2" key="1">
    <citation type="submission" date="2023-03" db="EMBL/GenBank/DDBJ databases">
        <title>Massive genome expansion in bonnet fungi (Mycena s.s.) driven by repeated elements and novel gene families across ecological guilds.</title>
        <authorList>
            <consortium name="Lawrence Berkeley National Laboratory"/>
            <person name="Harder C.B."/>
            <person name="Miyauchi S."/>
            <person name="Viragh M."/>
            <person name="Kuo A."/>
            <person name="Thoen E."/>
            <person name="Andreopoulos B."/>
            <person name="Lu D."/>
            <person name="Skrede I."/>
            <person name="Drula E."/>
            <person name="Henrissat B."/>
            <person name="Morin E."/>
            <person name="Kohler A."/>
            <person name="Barry K."/>
            <person name="LaButti K."/>
            <person name="Morin E."/>
            <person name="Salamov A."/>
            <person name="Lipzen A."/>
            <person name="Mereny Z."/>
            <person name="Hegedus B."/>
            <person name="Baldrian P."/>
            <person name="Stursova M."/>
            <person name="Weitz H."/>
            <person name="Taylor A."/>
            <person name="Grigoriev I.V."/>
            <person name="Nagy L.G."/>
            <person name="Martin F."/>
            <person name="Kauserud H."/>
        </authorList>
    </citation>
    <scope>NUCLEOTIDE SEQUENCE</scope>
    <source>
        <strain evidence="2">CBHHK182m</strain>
    </source>
</reference>
<organism evidence="2 3">
    <name type="scientific">Mycena metata</name>
    <dbReference type="NCBI Taxonomy" id="1033252"/>
    <lineage>
        <taxon>Eukaryota</taxon>
        <taxon>Fungi</taxon>
        <taxon>Dikarya</taxon>
        <taxon>Basidiomycota</taxon>
        <taxon>Agaricomycotina</taxon>
        <taxon>Agaricomycetes</taxon>
        <taxon>Agaricomycetidae</taxon>
        <taxon>Agaricales</taxon>
        <taxon>Marasmiineae</taxon>
        <taxon>Mycenaceae</taxon>
        <taxon>Mycena</taxon>
    </lineage>
</organism>